<dbReference type="AlphaFoldDB" id="A0AAX3YUI9"/>
<evidence type="ECO:0000313" key="3">
    <source>
        <dbReference type="Proteomes" id="UP001066327"/>
    </source>
</evidence>
<geneLocation type="plasmid" evidence="2 4">
    <name>pRho-VOC14-L</name>
</geneLocation>
<dbReference type="Proteomes" id="UP001231166">
    <property type="component" value="Plasmid pRho-VOC14-L"/>
</dbReference>
<accession>A0AAX3YUI9</accession>
<dbReference type="EMBL" id="JAPWIS010000054">
    <property type="protein sequence ID" value="MCZ4590533.1"/>
    <property type="molecule type" value="Genomic_DNA"/>
</dbReference>
<dbReference type="Proteomes" id="UP001066327">
    <property type="component" value="Unassembled WGS sequence"/>
</dbReference>
<organism evidence="2 4">
    <name type="scientific">Rhodococcus opacus</name>
    <name type="common">Nocardia opaca</name>
    <dbReference type="NCBI Taxonomy" id="37919"/>
    <lineage>
        <taxon>Bacteria</taxon>
        <taxon>Bacillati</taxon>
        <taxon>Actinomycetota</taxon>
        <taxon>Actinomycetes</taxon>
        <taxon>Mycobacteriales</taxon>
        <taxon>Nocardiaceae</taxon>
        <taxon>Rhodococcus</taxon>
    </lineage>
</organism>
<evidence type="ECO:0000313" key="4">
    <source>
        <dbReference type="Proteomes" id="UP001231166"/>
    </source>
</evidence>
<sequence>MAIGVLTHWQHLPHRRIGRVLVRLWWFWRRDFFDNILRVV</sequence>
<reference evidence="1" key="1">
    <citation type="submission" date="2022-12" db="EMBL/GenBank/DDBJ databases">
        <authorList>
            <person name="Krivoruchko A.V."/>
            <person name="Elkin A."/>
        </authorList>
    </citation>
    <scope>NUCLEOTIDE SEQUENCE</scope>
    <source>
        <strain evidence="1">IEGM 249</strain>
    </source>
</reference>
<name>A0AAX3YUI9_RHOOP</name>
<keyword evidence="3" id="KW-1185">Reference proteome</keyword>
<dbReference type="EMBL" id="CP130956">
    <property type="protein sequence ID" value="WLF52139.1"/>
    <property type="molecule type" value="Genomic_DNA"/>
</dbReference>
<keyword evidence="2" id="KW-0614">Plasmid</keyword>
<protein>
    <submittedName>
        <fullName evidence="2">Uncharacterized protein</fullName>
    </submittedName>
</protein>
<gene>
    <name evidence="1" type="ORF">O4328_44170</name>
    <name evidence="2" type="ORF">Q5707_42730</name>
</gene>
<evidence type="ECO:0000313" key="1">
    <source>
        <dbReference type="EMBL" id="MCZ4590533.1"/>
    </source>
</evidence>
<proteinExistence type="predicted"/>
<reference evidence="2" key="2">
    <citation type="submission" date="2023-07" db="EMBL/GenBank/DDBJ databases">
        <title>Genomic analysis of Rhodococcus opacus VOC-14 with glycol ethers degradation activity.</title>
        <authorList>
            <person name="Narkevich D.A."/>
            <person name="Hlushen A.M."/>
            <person name="Akhremchuk A.E."/>
            <person name="Sikolenko M.A."/>
            <person name="Valentovich L.N."/>
        </authorList>
    </citation>
    <scope>NUCLEOTIDE SEQUENCE</scope>
    <source>
        <strain evidence="2">VOC-14</strain>
        <plasmid evidence="2">pRho-VOC14-L</plasmid>
    </source>
</reference>
<evidence type="ECO:0000313" key="2">
    <source>
        <dbReference type="EMBL" id="WLF52139.1"/>
    </source>
</evidence>
<dbReference type="RefSeq" id="WP_269593112.1">
    <property type="nucleotide sequence ID" value="NZ_CP130956.1"/>
</dbReference>